<dbReference type="GO" id="GO:0016747">
    <property type="term" value="F:acyltransferase activity, transferring groups other than amino-acyl groups"/>
    <property type="evidence" value="ECO:0007669"/>
    <property type="project" value="InterPro"/>
</dbReference>
<dbReference type="InterPro" id="IPR002656">
    <property type="entry name" value="Acyl_transf_3_dom"/>
</dbReference>
<feature type="transmembrane region" description="Helical" evidence="1">
    <location>
        <begin position="101"/>
        <end position="122"/>
    </location>
</feature>
<dbReference type="Proteomes" id="UP000261166">
    <property type="component" value="Unassembled WGS sequence"/>
</dbReference>
<protein>
    <recommendedName>
        <fullName evidence="2">Acyltransferase 3 domain-containing protein</fullName>
    </recommendedName>
</protein>
<keyword evidence="1" id="KW-1133">Transmembrane helix</keyword>
<keyword evidence="1" id="KW-0472">Membrane</keyword>
<keyword evidence="1" id="KW-0812">Transmembrane</keyword>
<evidence type="ECO:0000259" key="2">
    <source>
        <dbReference type="Pfam" id="PF01757"/>
    </source>
</evidence>
<dbReference type="AlphaFoldDB" id="A0A3E3J477"/>
<feature type="transmembrane region" description="Helical" evidence="1">
    <location>
        <begin position="163"/>
        <end position="184"/>
    </location>
</feature>
<sequence length="207" mass="23767">MGKRSRYFFIVLEHVSQLSNPVTTWGNSFKIVIFFIISGYLLSMKDYSVISTREFTIRKLKSFGIPYAIFLLIAVVFSIAYETYRGKLSFYILFDIVYSALSLKGISTLWFIPVLFIGEILYVYNKKNNGVRQFVIFICSVFVLLILHFSVGQCRLLDDSYMFVFLYPCMVLEKSVIAFLLILLSDKITKYFLILPLPILIGGGLAA</sequence>
<feature type="transmembrane region" description="Helical" evidence="1">
    <location>
        <begin position="134"/>
        <end position="151"/>
    </location>
</feature>
<accession>A0A3E3J477</accession>
<organism evidence="3 4">
    <name type="scientific">Eisenbergiella massiliensis</name>
    <dbReference type="NCBI Taxonomy" id="1720294"/>
    <lineage>
        <taxon>Bacteria</taxon>
        <taxon>Bacillati</taxon>
        <taxon>Bacillota</taxon>
        <taxon>Clostridia</taxon>
        <taxon>Lachnospirales</taxon>
        <taxon>Lachnospiraceae</taxon>
        <taxon>Eisenbergiella</taxon>
    </lineage>
</organism>
<dbReference type="Pfam" id="PF01757">
    <property type="entry name" value="Acyl_transf_3"/>
    <property type="match status" value="1"/>
</dbReference>
<feature type="domain" description="Acyltransferase 3" evidence="2">
    <location>
        <begin position="28"/>
        <end position="155"/>
    </location>
</feature>
<dbReference type="RefSeq" id="WP_117530554.1">
    <property type="nucleotide sequence ID" value="NZ_JBKVAZ010000002.1"/>
</dbReference>
<feature type="transmembrane region" description="Helical" evidence="1">
    <location>
        <begin position="22"/>
        <end position="42"/>
    </location>
</feature>
<gene>
    <name evidence="3" type="ORF">DWY69_03330</name>
</gene>
<proteinExistence type="predicted"/>
<comment type="caution">
    <text evidence="3">The sequence shown here is derived from an EMBL/GenBank/DDBJ whole genome shotgun (WGS) entry which is preliminary data.</text>
</comment>
<evidence type="ECO:0000313" key="3">
    <source>
        <dbReference type="EMBL" id="RGE74126.1"/>
    </source>
</evidence>
<name>A0A3E3J477_9FIRM</name>
<evidence type="ECO:0000256" key="1">
    <source>
        <dbReference type="SAM" id="Phobius"/>
    </source>
</evidence>
<dbReference type="OrthoDB" id="6623990at2"/>
<reference evidence="3 4" key="1">
    <citation type="submission" date="2018-08" db="EMBL/GenBank/DDBJ databases">
        <title>A genome reference for cultivated species of the human gut microbiota.</title>
        <authorList>
            <person name="Zou Y."/>
            <person name="Xue W."/>
            <person name="Luo G."/>
        </authorList>
    </citation>
    <scope>NUCLEOTIDE SEQUENCE [LARGE SCALE GENOMIC DNA]</scope>
    <source>
        <strain evidence="3 4">AF26-4BH</strain>
    </source>
</reference>
<dbReference type="EMBL" id="QVLU01000002">
    <property type="protein sequence ID" value="RGE74126.1"/>
    <property type="molecule type" value="Genomic_DNA"/>
</dbReference>
<feature type="transmembrane region" description="Helical" evidence="1">
    <location>
        <begin position="63"/>
        <end position="81"/>
    </location>
</feature>
<evidence type="ECO:0000313" key="4">
    <source>
        <dbReference type="Proteomes" id="UP000261166"/>
    </source>
</evidence>